<dbReference type="EMBL" id="JADEWZ010000008">
    <property type="protein sequence ID" value="MBE9115655.1"/>
    <property type="molecule type" value="Genomic_DNA"/>
</dbReference>
<dbReference type="Pfam" id="PF01841">
    <property type="entry name" value="Transglut_core"/>
    <property type="match status" value="1"/>
</dbReference>
<evidence type="ECO:0000313" key="2">
    <source>
        <dbReference type="EMBL" id="MBE9115655.1"/>
    </source>
</evidence>
<evidence type="ECO:0000313" key="3">
    <source>
        <dbReference type="Proteomes" id="UP000654482"/>
    </source>
</evidence>
<proteinExistence type="predicted"/>
<gene>
    <name evidence="2" type="ORF">IQ249_07065</name>
</gene>
<dbReference type="SUPFAM" id="SSF54001">
    <property type="entry name" value="Cysteine proteinases"/>
    <property type="match status" value="1"/>
</dbReference>
<dbReference type="InterPro" id="IPR038765">
    <property type="entry name" value="Papain-like_cys_pep_sf"/>
</dbReference>
<dbReference type="SMART" id="SM00460">
    <property type="entry name" value="TGc"/>
    <property type="match status" value="1"/>
</dbReference>
<dbReference type="PANTHER" id="PTHR33490">
    <property type="entry name" value="BLR5614 PROTEIN-RELATED"/>
    <property type="match status" value="1"/>
</dbReference>
<feature type="domain" description="Transglutaminase-like" evidence="1">
    <location>
        <begin position="65"/>
        <end position="129"/>
    </location>
</feature>
<name>A0A8J7DV97_9CYAN</name>
<keyword evidence="3" id="KW-1185">Reference proteome</keyword>
<dbReference type="AlphaFoldDB" id="A0A8J7DV97"/>
<dbReference type="InterPro" id="IPR002931">
    <property type="entry name" value="Transglutaminase-like"/>
</dbReference>
<dbReference type="RefSeq" id="WP_194028819.1">
    <property type="nucleotide sequence ID" value="NZ_JADEWZ010000008.1"/>
</dbReference>
<dbReference type="Gene3D" id="3.10.620.30">
    <property type="match status" value="1"/>
</dbReference>
<dbReference type="Proteomes" id="UP000654482">
    <property type="component" value="Unassembled WGS sequence"/>
</dbReference>
<organism evidence="2 3">
    <name type="scientific">Lusitaniella coriacea LEGE 07157</name>
    <dbReference type="NCBI Taxonomy" id="945747"/>
    <lineage>
        <taxon>Bacteria</taxon>
        <taxon>Bacillati</taxon>
        <taxon>Cyanobacteriota</taxon>
        <taxon>Cyanophyceae</taxon>
        <taxon>Spirulinales</taxon>
        <taxon>Lusitaniellaceae</taxon>
        <taxon>Lusitaniella</taxon>
    </lineage>
</organism>
<reference evidence="2" key="1">
    <citation type="submission" date="2020-10" db="EMBL/GenBank/DDBJ databases">
        <authorList>
            <person name="Castelo-Branco R."/>
            <person name="Eusebio N."/>
            <person name="Adriana R."/>
            <person name="Vieira A."/>
            <person name="Brugerolle De Fraissinette N."/>
            <person name="Rezende De Castro R."/>
            <person name="Schneider M.P."/>
            <person name="Vasconcelos V."/>
            <person name="Leao P.N."/>
        </authorList>
    </citation>
    <scope>NUCLEOTIDE SEQUENCE</scope>
    <source>
        <strain evidence="2">LEGE 07157</strain>
    </source>
</reference>
<sequence>MENYLQTSEIIDWDNPRILDLAKTIAAECDTPEAIAKACFEWVRDRVHHSSDYRMNPVTCRASEVLQCRTGYCYAKSHLLAALLRANGIPAGFCYQRLSVHDDGEPYSLHGLNAVHLPQVGWYRIDPRGNRAGINAQFTPPLEQLAYQPQLSGEEDSQTVFPEPLPIVIEALQAYPTWDSLLLNLPDTLLNAFEDYNTMDRDIPAKP</sequence>
<accession>A0A8J7DV97</accession>
<comment type="caution">
    <text evidence="2">The sequence shown here is derived from an EMBL/GenBank/DDBJ whole genome shotgun (WGS) entry which is preliminary data.</text>
</comment>
<protein>
    <submittedName>
        <fullName evidence="2">Transglutaminase family protein</fullName>
    </submittedName>
</protein>
<evidence type="ECO:0000259" key="1">
    <source>
        <dbReference type="SMART" id="SM00460"/>
    </source>
</evidence>
<dbReference type="PANTHER" id="PTHR33490:SF3">
    <property type="entry name" value="CONSERVED INTEGRAL MEMBRANE PROTEIN"/>
    <property type="match status" value="1"/>
</dbReference>